<feature type="domain" description="Chromosome segregation protein Spc25 C-terminal" evidence="12">
    <location>
        <begin position="172"/>
        <end position="228"/>
    </location>
</feature>
<dbReference type="KEGG" id="ovi:T265_04448"/>
<dbReference type="PANTHER" id="PTHR14281:SF0">
    <property type="entry name" value="KINETOCHORE PROTEIN SPC25"/>
    <property type="match status" value="1"/>
</dbReference>
<dbReference type="CDD" id="cd23784">
    <property type="entry name" value="RWD_Spc25"/>
    <property type="match status" value="1"/>
</dbReference>
<dbReference type="InterPro" id="IPR045143">
    <property type="entry name" value="Spc25"/>
</dbReference>
<dbReference type="Pfam" id="PF08234">
    <property type="entry name" value="Spindle_Spc25"/>
    <property type="match status" value="1"/>
</dbReference>
<organism evidence="13 14">
    <name type="scientific">Opisthorchis viverrini</name>
    <name type="common">Southeast Asian liver fluke</name>
    <dbReference type="NCBI Taxonomy" id="6198"/>
    <lineage>
        <taxon>Eukaryota</taxon>
        <taxon>Metazoa</taxon>
        <taxon>Spiralia</taxon>
        <taxon>Lophotrochozoa</taxon>
        <taxon>Platyhelminthes</taxon>
        <taxon>Trematoda</taxon>
        <taxon>Digenea</taxon>
        <taxon>Opisthorchiida</taxon>
        <taxon>Opisthorchiata</taxon>
        <taxon>Opisthorchiidae</taxon>
        <taxon>Opisthorchis</taxon>
    </lineage>
</organism>
<dbReference type="GO" id="GO:0005634">
    <property type="term" value="C:nucleus"/>
    <property type="evidence" value="ECO:0007669"/>
    <property type="project" value="UniProtKB-SubCell"/>
</dbReference>
<dbReference type="InterPro" id="IPR013255">
    <property type="entry name" value="Spc25_C"/>
</dbReference>
<keyword evidence="6 10" id="KW-0498">Mitosis</keyword>
<evidence type="ECO:0000256" key="10">
    <source>
        <dbReference type="RuleBase" id="RU367150"/>
    </source>
</evidence>
<proteinExistence type="inferred from homology"/>
<dbReference type="EMBL" id="KL596692">
    <property type="protein sequence ID" value="KER28756.1"/>
    <property type="molecule type" value="Genomic_DNA"/>
</dbReference>
<evidence type="ECO:0000256" key="8">
    <source>
        <dbReference type="ARBA" id="ARBA00023306"/>
    </source>
</evidence>
<comment type="subunit">
    <text evidence="10">Component of the NDC80 complex.</text>
</comment>
<comment type="function">
    <text evidence="10">Acts as a component of the essential kinetochore-associated NDC80 complex, which is required for chromosome segregation and spindle checkpoint activity.</text>
</comment>
<evidence type="ECO:0000256" key="11">
    <source>
        <dbReference type="SAM" id="MobiDB-lite"/>
    </source>
</evidence>
<keyword evidence="7" id="KW-0175">Coiled coil</keyword>
<keyword evidence="10" id="KW-0995">Kinetochore</keyword>
<keyword evidence="5 10" id="KW-0132">Cell division</keyword>
<gene>
    <name evidence="13" type="ORF">T265_04448</name>
</gene>
<sequence>MSHRSNPRPDESSMMSSSSTADWSSTFRNPATHLQLLQSDIDYFHDLKLSASADEENLREHLNLMHSQMAKDEGELDVLLDRVTEIKRTIKELRASINHLSTLREGRKRELDKKQELNATPKETDTFSDEYLSSNLTHLSETVGQLERVFGMRLQRTTSNSLQLLFYGCSGPAAPDIVCSCQLRYNKIGRYEPVKCNPPVPDFERLVNHLNLTSDMRNFVILLRHRFRRYFELAAAVSNKVD</sequence>
<evidence type="ECO:0000256" key="2">
    <source>
        <dbReference type="ARBA" id="ARBA00006379"/>
    </source>
</evidence>
<dbReference type="RefSeq" id="XP_009167461.1">
    <property type="nucleotide sequence ID" value="XM_009169197.1"/>
</dbReference>
<keyword evidence="9 10" id="KW-0137">Centromere</keyword>
<evidence type="ECO:0000256" key="4">
    <source>
        <dbReference type="ARBA" id="ARBA00022454"/>
    </source>
</evidence>
<keyword evidence="4 10" id="KW-0158">Chromosome</keyword>
<comment type="similarity">
    <text evidence="2 10">Belongs to the SPC25 family.</text>
</comment>
<dbReference type="GO" id="GO:0051301">
    <property type="term" value="P:cell division"/>
    <property type="evidence" value="ECO:0007669"/>
    <property type="project" value="UniProtKB-UniRule"/>
</dbReference>
<dbReference type="AlphaFoldDB" id="A0A074ZNS9"/>
<dbReference type="PANTHER" id="PTHR14281">
    <property type="entry name" value="KINETOCHORE PROTEIN SPC25-RELATED"/>
    <property type="match status" value="1"/>
</dbReference>
<dbReference type="STRING" id="6198.A0A074ZNS9"/>
<dbReference type="GO" id="GO:0031262">
    <property type="term" value="C:Ndc80 complex"/>
    <property type="evidence" value="ECO:0007669"/>
    <property type="project" value="InterPro"/>
</dbReference>
<name>A0A074ZNS9_OPIVI</name>
<evidence type="ECO:0000256" key="3">
    <source>
        <dbReference type="ARBA" id="ARBA00013692"/>
    </source>
</evidence>
<evidence type="ECO:0000256" key="5">
    <source>
        <dbReference type="ARBA" id="ARBA00022618"/>
    </source>
</evidence>
<dbReference type="CTD" id="20318630"/>
<dbReference type="Gene3D" id="3.30.457.50">
    <property type="entry name" value="Chromosome segregation protein Spc25"/>
    <property type="match status" value="1"/>
</dbReference>
<dbReference type="GO" id="GO:0007059">
    <property type="term" value="P:chromosome segregation"/>
    <property type="evidence" value="ECO:0007669"/>
    <property type="project" value="InterPro"/>
</dbReference>
<feature type="region of interest" description="Disordered" evidence="11">
    <location>
        <begin position="1"/>
        <end position="25"/>
    </location>
</feature>
<keyword evidence="10" id="KW-0539">Nucleus</keyword>
<dbReference type="GeneID" id="20318630"/>
<reference evidence="13 14" key="1">
    <citation type="submission" date="2013-11" db="EMBL/GenBank/DDBJ databases">
        <title>Opisthorchis viverrini - life in the bile duct.</title>
        <authorList>
            <person name="Young N.D."/>
            <person name="Nagarajan N."/>
            <person name="Lin S.J."/>
            <person name="Korhonen P.K."/>
            <person name="Jex A.R."/>
            <person name="Hall R.S."/>
            <person name="Safavi-Hemami H."/>
            <person name="Kaewkong W."/>
            <person name="Bertrand D."/>
            <person name="Gao S."/>
            <person name="Seet Q."/>
            <person name="Wongkham S."/>
            <person name="Teh B.T."/>
            <person name="Wongkham C."/>
            <person name="Intapan P.M."/>
            <person name="Maleewong W."/>
            <person name="Yang X."/>
            <person name="Hu M."/>
            <person name="Wang Z."/>
            <person name="Hofmann A."/>
            <person name="Sternberg P.W."/>
            <person name="Tan P."/>
            <person name="Wang J."/>
            <person name="Gasser R.B."/>
        </authorList>
    </citation>
    <scope>NUCLEOTIDE SEQUENCE [LARGE SCALE GENOMIC DNA]</scope>
</reference>
<evidence type="ECO:0000313" key="13">
    <source>
        <dbReference type="EMBL" id="KER28756.1"/>
    </source>
</evidence>
<dbReference type="Proteomes" id="UP000054324">
    <property type="component" value="Unassembled WGS sequence"/>
</dbReference>
<evidence type="ECO:0000256" key="1">
    <source>
        <dbReference type="ARBA" id="ARBA00004584"/>
    </source>
</evidence>
<protein>
    <recommendedName>
        <fullName evidence="3 10">Kinetochore protein SPC25</fullName>
    </recommendedName>
</protein>
<evidence type="ECO:0000259" key="12">
    <source>
        <dbReference type="Pfam" id="PF08234"/>
    </source>
</evidence>
<accession>A0A074ZNS9</accession>
<evidence type="ECO:0000313" key="14">
    <source>
        <dbReference type="Proteomes" id="UP000054324"/>
    </source>
</evidence>
<dbReference type="OrthoDB" id="6353017at2759"/>
<keyword evidence="14" id="KW-1185">Reference proteome</keyword>
<evidence type="ECO:0000256" key="7">
    <source>
        <dbReference type="ARBA" id="ARBA00023054"/>
    </source>
</evidence>
<evidence type="ECO:0000256" key="9">
    <source>
        <dbReference type="ARBA" id="ARBA00023328"/>
    </source>
</evidence>
<evidence type="ECO:0000256" key="6">
    <source>
        <dbReference type="ARBA" id="ARBA00022776"/>
    </source>
</evidence>
<keyword evidence="8 10" id="KW-0131">Cell cycle</keyword>
<comment type="subcellular location">
    <subcellularLocation>
        <location evidence="1">Chromosome</location>
        <location evidence="1">Centromere</location>
    </subcellularLocation>
    <subcellularLocation>
        <location evidence="10">Nucleus</location>
    </subcellularLocation>
    <subcellularLocation>
        <location evidence="10">Chromosome</location>
        <location evidence="10">Centromere</location>
        <location evidence="10">Kinetochore</location>
    </subcellularLocation>
</comment>